<comment type="similarity">
    <text evidence="1">Belongs to the DeSI family.</text>
</comment>
<dbReference type="InterPro" id="IPR042266">
    <property type="entry name" value="PPPDE_sf"/>
</dbReference>
<evidence type="ECO:0000256" key="2">
    <source>
        <dbReference type="ARBA" id="ARBA00022670"/>
    </source>
</evidence>
<feature type="domain" description="PUL" evidence="6">
    <location>
        <begin position="314"/>
        <end position="590"/>
    </location>
</feature>
<keyword evidence="9" id="KW-1185">Reference proteome</keyword>
<accession>A0A8H3I4F0</accession>
<evidence type="ECO:0000313" key="9">
    <source>
        <dbReference type="Proteomes" id="UP000664521"/>
    </source>
</evidence>
<keyword evidence="2" id="KW-0645">Protease</keyword>
<name>A0A8H3I4F0_9LECA</name>
<dbReference type="SUPFAM" id="SSF52833">
    <property type="entry name" value="Thioredoxin-like"/>
    <property type="match status" value="1"/>
</dbReference>
<dbReference type="PROSITE" id="PS51396">
    <property type="entry name" value="PUL"/>
    <property type="match status" value="1"/>
</dbReference>
<dbReference type="EMBL" id="CAJPDS010000002">
    <property type="protein sequence ID" value="CAF9904238.1"/>
    <property type="molecule type" value="Genomic_DNA"/>
</dbReference>
<dbReference type="InterPro" id="IPR036249">
    <property type="entry name" value="Thioredoxin-like_sf"/>
</dbReference>
<feature type="region of interest" description="Disordered" evidence="4">
    <location>
        <begin position="147"/>
        <end position="188"/>
    </location>
</feature>
<dbReference type="PANTHER" id="PTHR12378:SF7">
    <property type="entry name" value="DESUMOYLATING ISOPEPTIDASE 1"/>
    <property type="match status" value="1"/>
</dbReference>
<dbReference type="InterPro" id="IPR013535">
    <property type="entry name" value="PUL_dom"/>
</dbReference>
<reference evidence="8" key="1">
    <citation type="submission" date="2021-03" db="EMBL/GenBank/DDBJ databases">
        <authorList>
            <person name="Tagirdzhanova G."/>
        </authorList>
    </citation>
    <scope>NUCLEOTIDE SEQUENCE</scope>
</reference>
<evidence type="ECO:0000256" key="1">
    <source>
        <dbReference type="ARBA" id="ARBA00008140"/>
    </source>
</evidence>
<dbReference type="InterPro" id="IPR017937">
    <property type="entry name" value="Thioredoxin_CS"/>
</dbReference>
<dbReference type="Pfam" id="PF05903">
    <property type="entry name" value="Peptidase_C97"/>
    <property type="match status" value="1"/>
</dbReference>
<evidence type="ECO:0000313" key="8">
    <source>
        <dbReference type="EMBL" id="CAF9904238.1"/>
    </source>
</evidence>
<evidence type="ECO:0000259" key="7">
    <source>
        <dbReference type="PROSITE" id="PS51858"/>
    </source>
</evidence>
<dbReference type="GO" id="GO:0008233">
    <property type="term" value="F:peptidase activity"/>
    <property type="evidence" value="ECO:0007669"/>
    <property type="project" value="UniProtKB-KW"/>
</dbReference>
<proteinExistence type="inferred from homology"/>
<keyword evidence="3" id="KW-0378">Hydrolase</keyword>
<dbReference type="Pfam" id="PF08324">
    <property type="entry name" value="PUL"/>
    <property type="match status" value="1"/>
</dbReference>
<dbReference type="OrthoDB" id="21221at2759"/>
<dbReference type="Proteomes" id="UP000664521">
    <property type="component" value="Unassembled WGS sequence"/>
</dbReference>
<gene>
    <name evidence="8" type="ORF">HETSPECPRED_003459</name>
</gene>
<dbReference type="Gene3D" id="3.90.1720.30">
    <property type="entry name" value="PPPDE domains"/>
    <property type="match status" value="1"/>
</dbReference>
<evidence type="ECO:0000259" key="6">
    <source>
        <dbReference type="PROSITE" id="PS51396"/>
    </source>
</evidence>
<evidence type="ECO:0000256" key="3">
    <source>
        <dbReference type="ARBA" id="ARBA00022801"/>
    </source>
</evidence>
<dbReference type="InterPro" id="IPR013766">
    <property type="entry name" value="Thioredoxin_domain"/>
</dbReference>
<dbReference type="Pfam" id="PF00085">
    <property type="entry name" value="Thioredoxin"/>
    <property type="match status" value="1"/>
</dbReference>
<sequence>MDIELYVYDLSKGLARQMSRQFLGTQIDAVYHTAIVFGGIEYYFGAGVQTTYPGATHHGRPMEIVKLGRTELPIEVILEYLESLKAVYTAESYDLFLHNCNNFSNDFAMFLVGKGIPEHITSLPQTVLNTPFGQMLKPQLDQAMRGITQAPTPPSAVPRPDASARRTSNGTAATSSTKSNRSASNGQVPGVVRNITQLGVLESYLQSAKDSCAVIFFTSATCPPCKLVYPAYDELAAEAKDKAVLIKVDTSQAYEIASKYQIRATPTFMSFLKGEKEGEWVGANESQLRGNVRLLLQMAHPPHPHSQLRLPTLQKHHKQPVTYTKIPPIDKLVAKLGSYSSDPAVLSLKNFIAARQTSFAANAPLPSLPSISAFIQNAVKTIPQASLFPIVDLFRLALVDARVTGYYAEESSHATVLSVLSTVNSTADNCPYTLRIVTVQMACNLFTSPLFSSQLLSNPTLATPLTHLVASSLLDSSHPQIRVAASSLAFNIAARNHLQRLDGKPDLLSVDTQVELLASLIEAVGKEEESKEGLKGLLLAIGLLAYEAPKDGEVAEVCQLLEAGRVVGEKKKAFEMELEGLIKEVGMVVT</sequence>
<feature type="compositionally biased region" description="Polar residues" evidence="4">
    <location>
        <begin position="165"/>
        <end position="187"/>
    </location>
</feature>
<feature type="domain" description="PPPDE" evidence="7">
    <location>
        <begin position="1"/>
        <end position="141"/>
    </location>
</feature>
<comment type="caution">
    <text evidence="8">The sequence shown here is derived from an EMBL/GenBank/DDBJ whole genome shotgun (WGS) entry which is preliminary data.</text>
</comment>
<dbReference type="PROSITE" id="PS51858">
    <property type="entry name" value="PPPDE"/>
    <property type="match status" value="1"/>
</dbReference>
<dbReference type="InterPro" id="IPR008580">
    <property type="entry name" value="PPPDE_dom"/>
</dbReference>
<dbReference type="GO" id="GO:0006508">
    <property type="term" value="P:proteolysis"/>
    <property type="evidence" value="ECO:0007669"/>
    <property type="project" value="UniProtKB-KW"/>
</dbReference>
<dbReference type="PROSITE" id="PS00194">
    <property type="entry name" value="THIOREDOXIN_1"/>
    <property type="match status" value="1"/>
</dbReference>
<feature type="domain" description="Thioredoxin" evidence="5">
    <location>
        <begin position="153"/>
        <end position="318"/>
    </location>
</feature>
<organism evidence="8 9">
    <name type="scientific">Heterodermia speciosa</name>
    <dbReference type="NCBI Taxonomy" id="116794"/>
    <lineage>
        <taxon>Eukaryota</taxon>
        <taxon>Fungi</taxon>
        <taxon>Dikarya</taxon>
        <taxon>Ascomycota</taxon>
        <taxon>Pezizomycotina</taxon>
        <taxon>Lecanoromycetes</taxon>
        <taxon>OSLEUM clade</taxon>
        <taxon>Lecanoromycetidae</taxon>
        <taxon>Caliciales</taxon>
        <taxon>Physciaceae</taxon>
        <taxon>Heterodermia</taxon>
    </lineage>
</organism>
<dbReference type="SMART" id="SM01179">
    <property type="entry name" value="DUF862"/>
    <property type="match status" value="1"/>
</dbReference>
<evidence type="ECO:0000256" key="4">
    <source>
        <dbReference type="SAM" id="MobiDB-lite"/>
    </source>
</evidence>
<dbReference type="AlphaFoldDB" id="A0A8H3I4F0"/>
<dbReference type="PROSITE" id="PS51352">
    <property type="entry name" value="THIOREDOXIN_2"/>
    <property type="match status" value="1"/>
</dbReference>
<dbReference type="Gene3D" id="1.25.10.10">
    <property type="entry name" value="Leucine-rich Repeat Variant"/>
    <property type="match status" value="1"/>
</dbReference>
<evidence type="ECO:0000259" key="5">
    <source>
        <dbReference type="PROSITE" id="PS51352"/>
    </source>
</evidence>
<protein>
    <submittedName>
        <fullName evidence="8">Uncharacterized protein</fullName>
    </submittedName>
</protein>
<dbReference type="GO" id="GO:0070646">
    <property type="term" value="P:protein modification by small protein removal"/>
    <property type="evidence" value="ECO:0007669"/>
    <property type="project" value="TreeGrafter"/>
</dbReference>
<dbReference type="CDD" id="cd02947">
    <property type="entry name" value="TRX_family"/>
    <property type="match status" value="1"/>
</dbReference>
<dbReference type="InterPro" id="IPR011989">
    <property type="entry name" value="ARM-like"/>
</dbReference>
<dbReference type="PANTHER" id="PTHR12378">
    <property type="entry name" value="DESUMOYLATING ISOPEPTIDASE"/>
    <property type="match status" value="1"/>
</dbReference>
<dbReference type="Gene3D" id="3.40.30.10">
    <property type="entry name" value="Glutaredoxin"/>
    <property type="match status" value="1"/>
</dbReference>